<keyword evidence="2" id="KW-1185">Reference proteome</keyword>
<organism evidence="1 2">
    <name type="scientific">Melipona bicolor</name>
    <dbReference type="NCBI Taxonomy" id="60889"/>
    <lineage>
        <taxon>Eukaryota</taxon>
        <taxon>Metazoa</taxon>
        <taxon>Ecdysozoa</taxon>
        <taxon>Arthropoda</taxon>
        <taxon>Hexapoda</taxon>
        <taxon>Insecta</taxon>
        <taxon>Pterygota</taxon>
        <taxon>Neoptera</taxon>
        <taxon>Endopterygota</taxon>
        <taxon>Hymenoptera</taxon>
        <taxon>Apocrita</taxon>
        <taxon>Aculeata</taxon>
        <taxon>Apoidea</taxon>
        <taxon>Anthophila</taxon>
        <taxon>Apidae</taxon>
        <taxon>Melipona</taxon>
    </lineage>
</organism>
<reference evidence="1" key="1">
    <citation type="submission" date="2021-10" db="EMBL/GenBank/DDBJ databases">
        <title>Melipona bicolor Genome sequencing and assembly.</title>
        <authorList>
            <person name="Araujo N.S."/>
            <person name="Arias M.C."/>
        </authorList>
    </citation>
    <scope>NUCLEOTIDE SEQUENCE</scope>
    <source>
        <strain evidence="1">USP_2M_L1-L4_2017</strain>
        <tissue evidence="1">Whole body</tissue>
    </source>
</reference>
<accession>A0AA40FUD5</accession>
<dbReference type="Proteomes" id="UP001177670">
    <property type="component" value="Unassembled WGS sequence"/>
</dbReference>
<name>A0AA40FUD5_9HYME</name>
<evidence type="ECO:0000313" key="2">
    <source>
        <dbReference type="Proteomes" id="UP001177670"/>
    </source>
</evidence>
<proteinExistence type="predicted"/>
<sequence>MLSESPSENNETFLGRRIDTPLPGMGLLLKLLWGDRYFGLASIIPAVHLRRHRGRKTQPRFFANSVRCLPVYIQPQRCFQPSTGKIFRASVKYFITGVSANETPYDR</sequence>
<dbReference type="AlphaFoldDB" id="A0AA40FUD5"/>
<gene>
    <name evidence="1" type="ORF">K0M31_006506</name>
</gene>
<evidence type="ECO:0000313" key="1">
    <source>
        <dbReference type="EMBL" id="KAK1125166.1"/>
    </source>
</evidence>
<protein>
    <submittedName>
        <fullName evidence="1">Uncharacterized protein</fullName>
    </submittedName>
</protein>
<comment type="caution">
    <text evidence="1">The sequence shown here is derived from an EMBL/GenBank/DDBJ whole genome shotgun (WGS) entry which is preliminary data.</text>
</comment>
<dbReference type="EMBL" id="JAHYIQ010000017">
    <property type="protein sequence ID" value="KAK1125166.1"/>
    <property type="molecule type" value="Genomic_DNA"/>
</dbReference>